<feature type="domain" description="HAMP" evidence="7">
    <location>
        <begin position="232"/>
        <end position="273"/>
    </location>
</feature>
<dbReference type="SMART" id="SM00283">
    <property type="entry name" value="MA"/>
    <property type="match status" value="1"/>
</dbReference>
<gene>
    <name evidence="8" type="ORF">SAMN05216466_101154</name>
</gene>
<protein>
    <submittedName>
        <fullName evidence="8">Methyl-accepting chemotaxis protein</fullName>
    </submittedName>
</protein>
<feature type="transmembrane region" description="Helical" evidence="5">
    <location>
        <begin position="20"/>
        <end position="41"/>
    </location>
</feature>
<sequence length="527" mass="56163">MKGDGDMKWFERMTVLKSLLLAFAIVIGFCAVVGGTGLMTLSSMHDLTDAISSRHMDGLYWMEEANRNKIDADLAAANLGYAEDEAGRQRLDANIVASLKSMHDAYERYRATLSTPKGEALFEEVLNKSAVWEEIVHQQIGQEPIPAGVDNKELVRRAIASSEALRDRIVQVIDYRRQQASEAQAEAAASYRQMRIVLSSLVLGALVAGMLLAWLIARRLARQLGGEPGYAAEIANRIADGDLSVRVDMRAGDTQSLLFALRNMRDRLASIVSGISVSSESILLASGEIAQGNTDLSQRTEEQAASLEETASSMEQLTATVRQNADNAQQASGVAHGASEVAARGSGLVGDVVETMRELAAGSQRMTDIIAVIEGIAFQTNILALNAAVEAARAGEQGRGFAVVAGEVRSLAQRSALSAKEIKELIDNSTARVGSGAALAERAGQTMAEVTHAVQRVTDIMGEISAASHEQSTGIEQVNRAVAQMDQVTQQNAALVEQAAAAAASMADQARELKTAVAVFALEARRA</sequence>
<dbReference type="Gene3D" id="1.10.287.950">
    <property type="entry name" value="Methyl-accepting chemotaxis protein"/>
    <property type="match status" value="1"/>
</dbReference>
<dbReference type="InterPro" id="IPR004089">
    <property type="entry name" value="MCPsignal_dom"/>
</dbReference>
<evidence type="ECO:0000256" key="3">
    <source>
        <dbReference type="ARBA" id="ARBA00029447"/>
    </source>
</evidence>
<dbReference type="GO" id="GO:0007165">
    <property type="term" value="P:signal transduction"/>
    <property type="evidence" value="ECO:0007669"/>
    <property type="project" value="UniProtKB-KW"/>
</dbReference>
<evidence type="ECO:0000256" key="2">
    <source>
        <dbReference type="ARBA" id="ARBA00022481"/>
    </source>
</evidence>
<keyword evidence="4" id="KW-0807">Transducer</keyword>
<keyword evidence="2" id="KW-0488">Methylation</keyword>
<dbReference type="GO" id="GO:0006935">
    <property type="term" value="P:chemotaxis"/>
    <property type="evidence" value="ECO:0007669"/>
    <property type="project" value="InterPro"/>
</dbReference>
<organism evidence="8 9">
    <name type="scientific">Paraburkholderia phenazinium</name>
    <dbReference type="NCBI Taxonomy" id="60549"/>
    <lineage>
        <taxon>Bacteria</taxon>
        <taxon>Pseudomonadati</taxon>
        <taxon>Pseudomonadota</taxon>
        <taxon>Betaproteobacteria</taxon>
        <taxon>Burkholderiales</taxon>
        <taxon>Burkholderiaceae</taxon>
        <taxon>Paraburkholderia</taxon>
    </lineage>
</organism>
<dbReference type="EMBL" id="FNCJ01000001">
    <property type="protein sequence ID" value="SDF81290.1"/>
    <property type="molecule type" value="Genomic_DNA"/>
</dbReference>
<dbReference type="SUPFAM" id="SSF58104">
    <property type="entry name" value="Methyl-accepting chemotaxis protein (MCP) signaling domain"/>
    <property type="match status" value="1"/>
</dbReference>
<dbReference type="InterPro" id="IPR024478">
    <property type="entry name" value="HlyB_4HB_MCP"/>
</dbReference>
<dbReference type="Pfam" id="PF12729">
    <property type="entry name" value="4HB_MCP_1"/>
    <property type="match status" value="1"/>
</dbReference>
<evidence type="ECO:0000313" key="8">
    <source>
        <dbReference type="EMBL" id="SDF81290.1"/>
    </source>
</evidence>
<evidence type="ECO:0000256" key="1">
    <source>
        <dbReference type="ARBA" id="ARBA00004370"/>
    </source>
</evidence>
<dbReference type="InterPro" id="IPR003660">
    <property type="entry name" value="HAMP_dom"/>
</dbReference>
<comment type="similarity">
    <text evidence="3">Belongs to the methyl-accepting chemotaxis (MCP) protein family.</text>
</comment>
<evidence type="ECO:0000313" key="9">
    <source>
        <dbReference type="Proteomes" id="UP000199706"/>
    </source>
</evidence>
<evidence type="ECO:0000259" key="7">
    <source>
        <dbReference type="PROSITE" id="PS50885"/>
    </source>
</evidence>
<proteinExistence type="inferred from homology"/>
<dbReference type="PROSITE" id="PS50885">
    <property type="entry name" value="HAMP"/>
    <property type="match status" value="1"/>
</dbReference>
<dbReference type="GO" id="GO:0004888">
    <property type="term" value="F:transmembrane signaling receptor activity"/>
    <property type="evidence" value="ECO:0007669"/>
    <property type="project" value="InterPro"/>
</dbReference>
<dbReference type="GO" id="GO:0005886">
    <property type="term" value="C:plasma membrane"/>
    <property type="evidence" value="ECO:0007669"/>
    <property type="project" value="TreeGrafter"/>
</dbReference>
<comment type="subcellular location">
    <subcellularLocation>
        <location evidence="1">Membrane</location>
    </subcellularLocation>
</comment>
<dbReference type="PANTHER" id="PTHR43531">
    <property type="entry name" value="PROTEIN ICFG"/>
    <property type="match status" value="1"/>
</dbReference>
<dbReference type="Proteomes" id="UP000199706">
    <property type="component" value="Unassembled WGS sequence"/>
</dbReference>
<feature type="transmembrane region" description="Helical" evidence="5">
    <location>
        <begin position="196"/>
        <end position="217"/>
    </location>
</feature>
<evidence type="ECO:0000256" key="5">
    <source>
        <dbReference type="SAM" id="Phobius"/>
    </source>
</evidence>
<dbReference type="InterPro" id="IPR004090">
    <property type="entry name" value="Chemotax_Me-accpt_rcpt"/>
</dbReference>
<dbReference type="PRINTS" id="PR00260">
    <property type="entry name" value="CHEMTRNSDUCR"/>
</dbReference>
<dbReference type="PROSITE" id="PS50111">
    <property type="entry name" value="CHEMOTAXIS_TRANSDUC_2"/>
    <property type="match status" value="1"/>
</dbReference>
<reference evidence="8 9" key="1">
    <citation type="submission" date="2016-10" db="EMBL/GenBank/DDBJ databases">
        <authorList>
            <person name="de Groot N.N."/>
        </authorList>
    </citation>
    <scope>NUCLEOTIDE SEQUENCE [LARGE SCALE GENOMIC DNA]</scope>
    <source>
        <strain evidence="8 9">LMG 2247</strain>
    </source>
</reference>
<keyword evidence="5" id="KW-0472">Membrane</keyword>
<dbReference type="InterPro" id="IPR051310">
    <property type="entry name" value="MCP_chemotaxis"/>
</dbReference>
<evidence type="ECO:0000259" key="6">
    <source>
        <dbReference type="PROSITE" id="PS50111"/>
    </source>
</evidence>
<dbReference type="FunFam" id="1.10.287.950:FF:000001">
    <property type="entry name" value="Methyl-accepting chemotaxis sensory transducer"/>
    <property type="match status" value="1"/>
</dbReference>
<dbReference type="CDD" id="cd11386">
    <property type="entry name" value="MCP_signal"/>
    <property type="match status" value="1"/>
</dbReference>
<dbReference type="PANTHER" id="PTHR43531:SF14">
    <property type="entry name" value="METHYL-ACCEPTING CHEMOTAXIS PROTEIN I-RELATED"/>
    <property type="match status" value="1"/>
</dbReference>
<dbReference type="AlphaFoldDB" id="A0A1G7P763"/>
<dbReference type="Pfam" id="PF00015">
    <property type="entry name" value="MCPsignal"/>
    <property type="match status" value="1"/>
</dbReference>
<feature type="domain" description="Methyl-accepting transducer" evidence="6">
    <location>
        <begin position="278"/>
        <end position="507"/>
    </location>
</feature>
<keyword evidence="5" id="KW-1133">Transmembrane helix</keyword>
<accession>A0A1G7P763</accession>
<keyword evidence="5" id="KW-0812">Transmembrane</keyword>
<evidence type="ECO:0000256" key="4">
    <source>
        <dbReference type="PROSITE-ProRule" id="PRU00284"/>
    </source>
</evidence>
<name>A0A1G7P763_9BURK</name>